<evidence type="ECO:0000313" key="11">
    <source>
        <dbReference type="Proteomes" id="UP001596143"/>
    </source>
</evidence>
<evidence type="ECO:0000256" key="1">
    <source>
        <dbReference type="ARBA" id="ARBA00004651"/>
    </source>
</evidence>
<evidence type="ECO:0000256" key="5">
    <source>
        <dbReference type="ARBA" id="ARBA00022984"/>
    </source>
</evidence>
<dbReference type="RefSeq" id="WP_270898322.1">
    <property type="nucleotide sequence ID" value="NZ_JBHSPF010000022.1"/>
</dbReference>
<keyword evidence="3 8" id="KW-0812">Transmembrane</keyword>
<evidence type="ECO:0000256" key="7">
    <source>
        <dbReference type="ARBA" id="ARBA00023136"/>
    </source>
</evidence>
<dbReference type="PRINTS" id="PR01806">
    <property type="entry name" value="VIRFACTRMVIN"/>
</dbReference>
<dbReference type="HAMAP" id="MF_02078">
    <property type="entry name" value="MurJ_MviN"/>
    <property type="match status" value="1"/>
</dbReference>
<evidence type="ECO:0000256" key="9">
    <source>
        <dbReference type="PIRNR" id="PIRNR002869"/>
    </source>
</evidence>
<gene>
    <name evidence="8 10" type="primary">murJ</name>
    <name evidence="10" type="ORF">ACFPTR_05970</name>
</gene>
<reference evidence="11" key="1">
    <citation type="journal article" date="2019" name="Int. J. Syst. Evol. Microbiol.">
        <title>The Global Catalogue of Microorganisms (GCM) 10K type strain sequencing project: providing services to taxonomists for standard genome sequencing and annotation.</title>
        <authorList>
            <consortium name="The Broad Institute Genomics Platform"/>
            <consortium name="The Broad Institute Genome Sequencing Center for Infectious Disease"/>
            <person name="Wu L."/>
            <person name="Ma J."/>
        </authorList>
    </citation>
    <scope>NUCLEOTIDE SEQUENCE [LARGE SCALE GENOMIC DNA]</scope>
    <source>
        <strain evidence="11">CGMCC 1.15790</strain>
    </source>
</reference>
<keyword evidence="11" id="KW-1185">Reference proteome</keyword>
<comment type="function">
    <text evidence="8 9">Involved in peptidoglycan biosynthesis. Transports lipid-linked peptidoglycan precursors from the inner to the outer leaflet of the cytoplasmic membrane.</text>
</comment>
<feature type="transmembrane region" description="Helical" evidence="8">
    <location>
        <begin position="466"/>
        <end position="487"/>
    </location>
</feature>
<dbReference type="PANTHER" id="PTHR47019:SF1">
    <property type="entry name" value="LIPID II FLIPPASE MURJ"/>
    <property type="match status" value="1"/>
</dbReference>
<keyword evidence="6 8" id="KW-1133">Transmembrane helix</keyword>
<dbReference type="CDD" id="cd13123">
    <property type="entry name" value="MATE_MurJ_like"/>
    <property type="match status" value="1"/>
</dbReference>
<feature type="transmembrane region" description="Helical" evidence="8">
    <location>
        <begin position="442"/>
        <end position="460"/>
    </location>
</feature>
<keyword evidence="2 8" id="KW-1003">Cell membrane</keyword>
<feature type="transmembrane region" description="Helical" evidence="8">
    <location>
        <begin position="403"/>
        <end position="422"/>
    </location>
</feature>
<keyword evidence="8 9" id="KW-0813">Transport</keyword>
<keyword evidence="8 9" id="KW-0961">Cell wall biogenesis/degradation</keyword>
<feature type="transmembrane region" description="Helical" evidence="8">
    <location>
        <begin position="306"/>
        <end position="324"/>
    </location>
</feature>
<keyword evidence="4 8" id="KW-0133">Cell shape</keyword>
<proteinExistence type="inferred from homology"/>
<feature type="transmembrane region" description="Helical" evidence="8">
    <location>
        <begin position="224"/>
        <end position="248"/>
    </location>
</feature>
<accession>A0ABW0U6R5</accession>
<evidence type="ECO:0000256" key="3">
    <source>
        <dbReference type="ARBA" id="ARBA00022692"/>
    </source>
</evidence>
<dbReference type="Pfam" id="PF03023">
    <property type="entry name" value="MurJ"/>
    <property type="match status" value="1"/>
</dbReference>
<feature type="transmembrane region" description="Helical" evidence="8">
    <location>
        <begin position="185"/>
        <end position="203"/>
    </location>
</feature>
<protein>
    <recommendedName>
        <fullName evidence="8">Probable lipid II flippase MurJ</fullName>
    </recommendedName>
</protein>
<evidence type="ECO:0000313" key="10">
    <source>
        <dbReference type="EMBL" id="MFC5628444.1"/>
    </source>
</evidence>
<dbReference type="PIRSF" id="PIRSF002869">
    <property type="entry name" value="MviN"/>
    <property type="match status" value="1"/>
</dbReference>
<comment type="pathway">
    <text evidence="8">Cell wall biogenesis; peptidoglycan biosynthesis.</text>
</comment>
<feature type="transmembrane region" description="Helical" evidence="8">
    <location>
        <begin position="82"/>
        <end position="104"/>
    </location>
</feature>
<feature type="transmembrane region" description="Helical" evidence="8">
    <location>
        <begin position="46"/>
        <end position="70"/>
    </location>
</feature>
<comment type="similarity">
    <text evidence="8 9">Belongs to the MurJ/MviN family.</text>
</comment>
<feature type="transmembrane region" description="Helical" evidence="8">
    <location>
        <begin position="376"/>
        <end position="397"/>
    </location>
</feature>
<keyword evidence="7 8" id="KW-0472">Membrane</keyword>
<feature type="transmembrane region" description="Helical" evidence="8">
    <location>
        <begin position="7"/>
        <end position="26"/>
    </location>
</feature>
<feature type="transmembrane region" description="Helical" evidence="8">
    <location>
        <begin position="268"/>
        <end position="286"/>
    </location>
</feature>
<dbReference type="Proteomes" id="UP001596143">
    <property type="component" value="Unassembled WGS sequence"/>
</dbReference>
<feature type="transmembrane region" description="Helical" evidence="8">
    <location>
        <begin position="344"/>
        <end position="364"/>
    </location>
</feature>
<sequence length="511" mass="57388">MKPKRLLQIIGAVAIINMLSRLIGFFREAVIGYQFGTSMEADSIALAYTLPNFFYIVVGGAITTAFISVYSKVNDPLEQKRYLERIFGWLTIVLVVFTTALVFFSDQVILLLFPGLGEAEFQLTTDLFRVMAPSVFFLILSMWLTGLLNVNDRFTWTATSTLVLNGSFLLIAVLFYPLLGAYAHAWGALVSAFFMAAFLVVLIRRHQLFHFRIRLEKSPEMWRTVKMAVPIMLGGATLQLYFLIHRVFASWLESGYVAALNYMSKLVQMPQSILMMAVTMVIYPLLARKVAAKEETGIRVLYAKGIQMMGMMIVPVSVFIMFYAEEVIRVIFQYGNFSAQSTELATPLLQILVIGMFFHAANMYVTRFYYAYEHSVFPVAMSLLSVLGINVGINLLLIQPFGAAGLAWGTSLSAICNFLLLLIGLKSVLKWKKDETSQSSHFVLKLIVLVILFSGMLYSWKSVIVIPNAYISLIVGGAVSTVGLFLLMKLLRFEEVDAFVTKIKKKVGKRE</sequence>
<dbReference type="PANTHER" id="PTHR47019">
    <property type="entry name" value="LIPID II FLIPPASE MURJ"/>
    <property type="match status" value="1"/>
</dbReference>
<feature type="transmembrane region" description="Helical" evidence="8">
    <location>
        <begin position="130"/>
        <end position="150"/>
    </location>
</feature>
<keyword evidence="5 8" id="KW-0573">Peptidoglycan synthesis</keyword>
<organism evidence="10 11">
    <name type="scientific">Aliibacillus thermotolerans</name>
    <dbReference type="NCBI Taxonomy" id="1834418"/>
    <lineage>
        <taxon>Bacteria</taxon>
        <taxon>Bacillati</taxon>
        <taxon>Bacillota</taxon>
        <taxon>Bacilli</taxon>
        <taxon>Bacillales</taxon>
        <taxon>Bacillaceae</taxon>
        <taxon>Aliibacillus</taxon>
    </lineage>
</organism>
<dbReference type="InterPro" id="IPR004268">
    <property type="entry name" value="MurJ"/>
</dbReference>
<evidence type="ECO:0000256" key="4">
    <source>
        <dbReference type="ARBA" id="ARBA00022960"/>
    </source>
</evidence>
<dbReference type="EMBL" id="JBHSPF010000022">
    <property type="protein sequence ID" value="MFC5628444.1"/>
    <property type="molecule type" value="Genomic_DNA"/>
</dbReference>
<feature type="transmembrane region" description="Helical" evidence="8">
    <location>
        <begin position="162"/>
        <end position="179"/>
    </location>
</feature>
<evidence type="ECO:0000256" key="6">
    <source>
        <dbReference type="ARBA" id="ARBA00022989"/>
    </source>
</evidence>
<dbReference type="InterPro" id="IPR051050">
    <property type="entry name" value="Lipid_II_flippase_MurJ/MviN"/>
</dbReference>
<evidence type="ECO:0000256" key="8">
    <source>
        <dbReference type="HAMAP-Rule" id="MF_02078"/>
    </source>
</evidence>
<comment type="caution">
    <text evidence="10">The sequence shown here is derived from an EMBL/GenBank/DDBJ whole genome shotgun (WGS) entry which is preliminary data.</text>
</comment>
<dbReference type="NCBIfam" id="TIGR01695">
    <property type="entry name" value="murJ_mviN"/>
    <property type="match status" value="1"/>
</dbReference>
<name>A0ABW0U6R5_9BACI</name>
<evidence type="ECO:0000256" key="2">
    <source>
        <dbReference type="ARBA" id="ARBA00022475"/>
    </source>
</evidence>
<comment type="subcellular location">
    <subcellularLocation>
        <location evidence="1 8">Cell membrane</location>
        <topology evidence="1 8">Multi-pass membrane protein</topology>
    </subcellularLocation>
</comment>